<dbReference type="RefSeq" id="WP_236777905.1">
    <property type="nucleotide sequence ID" value="NZ_CP016379.1"/>
</dbReference>
<protein>
    <recommendedName>
        <fullName evidence="6">ABC transmembrane type-1 domain-containing protein</fullName>
    </recommendedName>
</protein>
<keyword evidence="2 5" id="KW-0812">Transmembrane</keyword>
<dbReference type="Gene3D" id="1.10.3720.10">
    <property type="entry name" value="MetI-like"/>
    <property type="match status" value="1"/>
</dbReference>
<evidence type="ECO:0000256" key="2">
    <source>
        <dbReference type="ARBA" id="ARBA00022692"/>
    </source>
</evidence>
<keyword evidence="4 5" id="KW-0472">Membrane</keyword>
<sequence length="306" mass="34746">MSGQIIIAKLKPYLKLLPVLFVVVFLFGGGLVLGLVRSLGYQPLLGKTHLTLKFYSQVLKNPDFLVNFKYTLFIASISTLLSTIIGVLLAMLLVVKAREWQNLRLLYKLPMMVPHMVAAFMITDFLNQGGLIARLLFHLGLIERMEQFPILVYDRYGLGIILVYLWKEIPFITLMVFSVMEKINTHFWDAAANLGASSIQIWTKIILPLSWPSIISAAIIVFAFTFGAFEIPYLVGSIYPTTLSVWAFKSHINADLYRRPESLAISMIIAFISMISVWIYLKFSNAYLDEKILHQNRQNQEGGRGC</sequence>
<dbReference type="PANTHER" id="PTHR43759">
    <property type="entry name" value="TREHALOSE TRANSPORT SYSTEM PERMEASE PROTEIN SUGA"/>
    <property type="match status" value="1"/>
</dbReference>
<feature type="transmembrane region" description="Helical" evidence="5">
    <location>
        <begin position="70"/>
        <end position="95"/>
    </location>
</feature>
<organism evidence="7 8">
    <name type="scientific">Anoxybacter fermentans</name>
    <dbReference type="NCBI Taxonomy" id="1323375"/>
    <lineage>
        <taxon>Bacteria</taxon>
        <taxon>Bacillati</taxon>
        <taxon>Bacillota</taxon>
        <taxon>Clostridia</taxon>
        <taxon>Halanaerobiales</taxon>
        <taxon>Anoxybacter</taxon>
    </lineage>
</organism>
<dbReference type="PROSITE" id="PS50928">
    <property type="entry name" value="ABC_TM1"/>
    <property type="match status" value="1"/>
</dbReference>
<gene>
    <name evidence="7" type="ORF">BBF96_01275</name>
</gene>
<keyword evidence="8" id="KW-1185">Reference proteome</keyword>
<feature type="transmembrane region" description="Helical" evidence="5">
    <location>
        <begin position="201"/>
        <end position="225"/>
    </location>
</feature>
<evidence type="ECO:0000256" key="1">
    <source>
        <dbReference type="ARBA" id="ARBA00004141"/>
    </source>
</evidence>
<evidence type="ECO:0000259" key="6">
    <source>
        <dbReference type="PROSITE" id="PS50928"/>
    </source>
</evidence>
<keyword evidence="3 5" id="KW-1133">Transmembrane helix</keyword>
<feature type="transmembrane region" description="Helical" evidence="5">
    <location>
        <begin position="12"/>
        <end position="36"/>
    </location>
</feature>
<dbReference type="GO" id="GO:0055085">
    <property type="term" value="P:transmembrane transport"/>
    <property type="evidence" value="ECO:0007669"/>
    <property type="project" value="InterPro"/>
</dbReference>
<dbReference type="KEGG" id="aft:BBF96_01275"/>
<dbReference type="AlphaFoldDB" id="A0A3S9SV46"/>
<proteinExistence type="inferred from homology"/>
<keyword evidence="5" id="KW-0813">Transport</keyword>
<feature type="transmembrane region" description="Helical" evidence="5">
    <location>
        <begin position="157"/>
        <end position="180"/>
    </location>
</feature>
<evidence type="ECO:0000313" key="7">
    <source>
        <dbReference type="EMBL" id="AZR72144.1"/>
    </source>
</evidence>
<dbReference type="EMBL" id="CP016379">
    <property type="protein sequence ID" value="AZR72144.1"/>
    <property type="molecule type" value="Genomic_DNA"/>
</dbReference>
<dbReference type="PANTHER" id="PTHR43759:SF1">
    <property type="entry name" value="GLUCOSE IMPORT SYSTEM PERMEASE PROTEIN GLCT"/>
    <property type="match status" value="1"/>
</dbReference>
<comment type="subcellular location">
    <subcellularLocation>
        <location evidence="5">Cell membrane</location>
        <topology evidence="5">Multi-pass membrane protein</topology>
    </subcellularLocation>
    <subcellularLocation>
        <location evidence="1">Membrane</location>
        <topology evidence="1">Multi-pass membrane protein</topology>
    </subcellularLocation>
</comment>
<dbReference type="InterPro" id="IPR000515">
    <property type="entry name" value="MetI-like"/>
</dbReference>
<dbReference type="SUPFAM" id="SSF161098">
    <property type="entry name" value="MetI-like"/>
    <property type="match status" value="1"/>
</dbReference>
<comment type="similarity">
    <text evidence="5">Belongs to the binding-protein-dependent transport system permease family.</text>
</comment>
<dbReference type="Proteomes" id="UP000267250">
    <property type="component" value="Chromosome"/>
</dbReference>
<dbReference type="InterPro" id="IPR052730">
    <property type="entry name" value="Sugar_ABC_transporter"/>
</dbReference>
<name>A0A3S9SV46_9FIRM</name>
<evidence type="ECO:0000256" key="5">
    <source>
        <dbReference type="RuleBase" id="RU363032"/>
    </source>
</evidence>
<reference evidence="7 8" key="1">
    <citation type="submission" date="2016-07" db="EMBL/GenBank/DDBJ databases">
        <title>Genome and transcriptome analysis of iron-reducing fermentative bacteria Anoxybacter fermentans.</title>
        <authorList>
            <person name="Zeng X."/>
            <person name="Shao Z."/>
        </authorList>
    </citation>
    <scope>NUCLEOTIDE SEQUENCE [LARGE SCALE GENOMIC DNA]</scope>
    <source>
        <strain evidence="7 8">DY22613</strain>
    </source>
</reference>
<feature type="transmembrane region" description="Helical" evidence="5">
    <location>
        <begin position="116"/>
        <end position="137"/>
    </location>
</feature>
<dbReference type="GO" id="GO:0005886">
    <property type="term" value="C:plasma membrane"/>
    <property type="evidence" value="ECO:0007669"/>
    <property type="project" value="UniProtKB-SubCell"/>
</dbReference>
<feature type="domain" description="ABC transmembrane type-1" evidence="6">
    <location>
        <begin position="68"/>
        <end position="280"/>
    </location>
</feature>
<evidence type="ECO:0000256" key="3">
    <source>
        <dbReference type="ARBA" id="ARBA00022989"/>
    </source>
</evidence>
<accession>A0A3S9SV46</accession>
<feature type="transmembrane region" description="Helical" evidence="5">
    <location>
        <begin position="260"/>
        <end position="281"/>
    </location>
</feature>
<evidence type="ECO:0000313" key="8">
    <source>
        <dbReference type="Proteomes" id="UP000267250"/>
    </source>
</evidence>
<dbReference type="CDD" id="cd06261">
    <property type="entry name" value="TM_PBP2"/>
    <property type="match status" value="1"/>
</dbReference>
<dbReference type="Pfam" id="PF00528">
    <property type="entry name" value="BPD_transp_1"/>
    <property type="match status" value="1"/>
</dbReference>
<evidence type="ECO:0000256" key="4">
    <source>
        <dbReference type="ARBA" id="ARBA00023136"/>
    </source>
</evidence>
<dbReference type="InterPro" id="IPR035906">
    <property type="entry name" value="MetI-like_sf"/>
</dbReference>